<accession>A0ABV7V7N3</accession>
<dbReference type="RefSeq" id="WP_191325228.1">
    <property type="nucleotide sequence ID" value="NZ_BMZP01000015.1"/>
</dbReference>
<organism evidence="2 3">
    <name type="scientific">Novosphingobium pokkalii</name>
    <dbReference type="NCBI Taxonomy" id="1770194"/>
    <lineage>
        <taxon>Bacteria</taxon>
        <taxon>Pseudomonadati</taxon>
        <taxon>Pseudomonadota</taxon>
        <taxon>Alphaproteobacteria</taxon>
        <taxon>Sphingomonadales</taxon>
        <taxon>Sphingomonadaceae</taxon>
        <taxon>Novosphingobium</taxon>
    </lineage>
</organism>
<keyword evidence="1" id="KW-0732">Signal</keyword>
<evidence type="ECO:0000256" key="1">
    <source>
        <dbReference type="SAM" id="SignalP"/>
    </source>
</evidence>
<dbReference type="SUPFAM" id="SSF54427">
    <property type="entry name" value="NTF2-like"/>
    <property type="match status" value="1"/>
</dbReference>
<proteinExistence type="predicted"/>
<comment type="caution">
    <text evidence="2">The sequence shown here is derived from an EMBL/GenBank/DDBJ whole genome shotgun (WGS) entry which is preliminary data.</text>
</comment>
<dbReference type="EMBL" id="JBHRYE010000042">
    <property type="protein sequence ID" value="MFC3673385.1"/>
    <property type="molecule type" value="Genomic_DNA"/>
</dbReference>
<keyword evidence="3" id="KW-1185">Reference proteome</keyword>
<reference evidence="3" key="1">
    <citation type="journal article" date="2019" name="Int. J. Syst. Evol. Microbiol.">
        <title>The Global Catalogue of Microorganisms (GCM) 10K type strain sequencing project: providing services to taxonomists for standard genome sequencing and annotation.</title>
        <authorList>
            <consortium name="The Broad Institute Genomics Platform"/>
            <consortium name="The Broad Institute Genome Sequencing Center for Infectious Disease"/>
            <person name="Wu L."/>
            <person name="Ma J."/>
        </authorList>
    </citation>
    <scope>NUCLEOTIDE SEQUENCE [LARGE SCALE GENOMIC DNA]</scope>
    <source>
        <strain evidence="3">KCTC 42224</strain>
    </source>
</reference>
<sequence>MTTMTPMLTRRKSARAVALAAIAALALVPAAVPAQAADITAAAPGPATDAAPDPAVVAAVMQTVHHYVDSLNRGDNAGVIASCARESAIVDEFAPYEWHGADTCAHWLAALTAHNAAIGLTKGVNTLRKPRRVDVTGDRAYVVVPADFRYTLGGQQGAEIDATFTVALRKEAAGWRITGWAWSRPELDFDY</sequence>
<evidence type="ECO:0000313" key="3">
    <source>
        <dbReference type="Proteomes" id="UP001595683"/>
    </source>
</evidence>
<feature type="signal peptide" evidence="1">
    <location>
        <begin position="1"/>
        <end position="36"/>
    </location>
</feature>
<protein>
    <submittedName>
        <fullName evidence="2">Nuclear transport factor 2 family protein</fullName>
    </submittedName>
</protein>
<feature type="chain" id="PRO_5045455801" evidence="1">
    <location>
        <begin position="37"/>
        <end position="191"/>
    </location>
</feature>
<dbReference type="InterPro" id="IPR032710">
    <property type="entry name" value="NTF2-like_dom_sf"/>
</dbReference>
<gene>
    <name evidence="2" type="ORF">ACFOOT_18330</name>
</gene>
<dbReference type="Gene3D" id="3.10.450.50">
    <property type="match status" value="1"/>
</dbReference>
<name>A0ABV7V7N3_9SPHN</name>
<dbReference type="Proteomes" id="UP001595683">
    <property type="component" value="Unassembled WGS sequence"/>
</dbReference>
<evidence type="ECO:0000313" key="2">
    <source>
        <dbReference type="EMBL" id="MFC3673385.1"/>
    </source>
</evidence>